<feature type="chain" id="PRO_5003128374" evidence="1">
    <location>
        <begin position="27"/>
        <end position="429"/>
    </location>
</feature>
<reference evidence="2 3" key="1">
    <citation type="submission" date="2010-08" db="EMBL/GenBank/DDBJ databases">
        <title>Complete sequence of Clostridium cellulovorans 743B.</title>
        <authorList>
            <consortium name="US DOE Joint Genome Institute"/>
            <person name="Lucas S."/>
            <person name="Copeland A."/>
            <person name="Lapidus A."/>
            <person name="Cheng J.-F."/>
            <person name="Bruce D."/>
            <person name="Goodwin L."/>
            <person name="Pitluck S."/>
            <person name="Chertkov O."/>
            <person name="Detter J.C."/>
            <person name="Han C."/>
            <person name="Tapia R."/>
            <person name="Land M."/>
            <person name="Hauser L."/>
            <person name="Chang Y.-J."/>
            <person name="Jeffries C."/>
            <person name="Kyrpides N."/>
            <person name="Ivanova N."/>
            <person name="Mikhailova N."/>
            <person name="Hemme C.L."/>
            <person name="Woyke T."/>
        </authorList>
    </citation>
    <scope>NUCLEOTIDE SEQUENCE [LARGE SCALE GENOMIC DNA]</scope>
    <source>
        <strain evidence="3">ATCC 35296 / DSM 3052 / OCM 3 / 743B</strain>
    </source>
</reference>
<dbReference type="OrthoDB" id="2518519at2"/>
<protein>
    <submittedName>
        <fullName evidence="2">Uncharacterized protein</fullName>
    </submittedName>
</protein>
<keyword evidence="3" id="KW-1185">Reference proteome</keyword>
<dbReference type="RefSeq" id="WP_010074791.1">
    <property type="nucleotide sequence ID" value="NC_014393.1"/>
</dbReference>
<evidence type="ECO:0000313" key="2">
    <source>
        <dbReference type="EMBL" id="ADL50429.1"/>
    </source>
</evidence>
<feature type="signal peptide" evidence="1">
    <location>
        <begin position="1"/>
        <end position="26"/>
    </location>
</feature>
<dbReference type="eggNOG" id="ENOG502Z9Q9">
    <property type="taxonomic scope" value="Bacteria"/>
</dbReference>
<dbReference type="EMBL" id="CP002160">
    <property type="protein sequence ID" value="ADL50429.1"/>
    <property type="molecule type" value="Genomic_DNA"/>
</dbReference>
<evidence type="ECO:0000313" key="3">
    <source>
        <dbReference type="Proteomes" id="UP000002730"/>
    </source>
</evidence>
<evidence type="ECO:0000256" key="1">
    <source>
        <dbReference type="SAM" id="SignalP"/>
    </source>
</evidence>
<organism evidence="2 3">
    <name type="scientific">Clostridium cellulovorans (strain ATCC 35296 / DSM 3052 / OCM 3 / 743B)</name>
    <dbReference type="NCBI Taxonomy" id="573061"/>
    <lineage>
        <taxon>Bacteria</taxon>
        <taxon>Bacillati</taxon>
        <taxon>Bacillota</taxon>
        <taxon>Clostridia</taxon>
        <taxon>Eubacteriales</taxon>
        <taxon>Clostridiaceae</taxon>
        <taxon>Clostridium</taxon>
    </lineage>
</organism>
<dbReference type="KEGG" id="ccb:Clocel_0658"/>
<keyword evidence="1" id="KW-0732">Signal</keyword>
<dbReference type="Proteomes" id="UP000002730">
    <property type="component" value="Chromosome"/>
</dbReference>
<dbReference type="AlphaFoldDB" id="D9SRR2"/>
<proteinExistence type="predicted"/>
<name>D9SRR2_CLOC7</name>
<accession>D9SRR2</accession>
<gene>
    <name evidence="2" type="ordered locus">Clocel_0658</name>
</gene>
<dbReference type="HOGENOM" id="CLU_655109_0_0_9"/>
<dbReference type="STRING" id="573061.Clocel_0658"/>
<sequence>MKFKKKRLIALSLIIGSTLFVSTALAEINSKSGYEQGKDILKYTASQLYEGSIKSYTIETETTLLDNDDIMEKQNEVKKYDIVNKRMEDTSTQLKNGQQVKYYFYKDLNKDISYDKSSDTYYVTQFSEPQSIDYLGKNPFKQQYASDFEKIADAVVGNLKDYVVVSERPDGSKMLSGAISKTQIPALVNAISSYLMKQELSNTYDQEKQAYVDRGLKDVFVKAVKGSANVSKSGIVESVNIDTLISARDDKEEFHIFTLKTVIKVKDLNSTVVNEPNLKEKTVQTTYIDNKGSVTASDKVDIGIYKGTYKNDILIVKDNNIVKIGERVLEIREISESKINAYYSENYLEGYENYKKSAIFADIEKNLEKHPDKNPAERYYSIAIEFTYGDNDEMGYLGLYEPTSVNVSFEKHKQDSDVIANSNLVRVLN</sequence>